<dbReference type="STRING" id="1276920.ADIAG_00465"/>
<proteinExistence type="predicted"/>
<name>M7MVJ0_9MICC</name>
<organism evidence="2 3">
    <name type="scientific">Paeniglutamicibacter gangotriensis Lz1y</name>
    <dbReference type="NCBI Taxonomy" id="1276920"/>
    <lineage>
        <taxon>Bacteria</taxon>
        <taxon>Bacillati</taxon>
        <taxon>Actinomycetota</taxon>
        <taxon>Actinomycetes</taxon>
        <taxon>Micrococcales</taxon>
        <taxon>Micrococcaceae</taxon>
        <taxon>Paeniglutamicibacter</taxon>
    </lineage>
</organism>
<sequence>MSASRRTFTKEFKDDLCQEVINDSKPVVEVAKSYGVGAESLRRWLIKYRETHAGTQAVATSAEATRLKALEKENQELRAEVQFLKKASAYFAREQR</sequence>
<dbReference type="InterPro" id="IPR009057">
    <property type="entry name" value="Homeodomain-like_sf"/>
</dbReference>
<evidence type="ECO:0000313" key="2">
    <source>
        <dbReference type="EMBL" id="EMR00458.1"/>
    </source>
</evidence>
<dbReference type="SUPFAM" id="SSF46689">
    <property type="entry name" value="Homeodomain-like"/>
    <property type="match status" value="1"/>
</dbReference>
<gene>
    <name evidence="2" type="primary">tnp</name>
    <name evidence="2" type="ORF">ADIAG_00465</name>
</gene>
<dbReference type="PATRIC" id="fig|1276920.7.peg.463"/>
<evidence type="ECO:0000256" key="1">
    <source>
        <dbReference type="SAM" id="Coils"/>
    </source>
</evidence>
<keyword evidence="1" id="KW-0175">Coiled coil</keyword>
<reference evidence="2 3" key="1">
    <citation type="journal article" date="2013" name="Genome Announc.">
        <title>Draft Genome Sequence of Arthrobacter gangotriensis Strain Lz1yT, Isolated from a Penguin Rookery Soil Sample Collected in Antarctica, near the Indian Station Dakshin Gangotri.</title>
        <authorList>
            <person name="Shivaji S."/>
            <person name="Ara S."/>
            <person name="Bandi S."/>
            <person name="Singh A."/>
            <person name="Kumar Pinnaka A."/>
        </authorList>
    </citation>
    <scope>NUCLEOTIDE SEQUENCE [LARGE SCALE GENOMIC DNA]</scope>
    <source>
        <strain evidence="2 3">Lz1y</strain>
    </source>
</reference>
<dbReference type="AlphaFoldDB" id="M7MVJ0"/>
<dbReference type="EMBL" id="AOCK01000001">
    <property type="protein sequence ID" value="EMR00458.1"/>
    <property type="molecule type" value="Genomic_DNA"/>
</dbReference>
<evidence type="ECO:0000313" key="3">
    <source>
        <dbReference type="Proteomes" id="UP000012015"/>
    </source>
</evidence>
<comment type="caution">
    <text evidence="2">The sequence shown here is derived from an EMBL/GenBank/DDBJ whole genome shotgun (WGS) entry which is preliminary data.</text>
</comment>
<dbReference type="GO" id="GO:0006313">
    <property type="term" value="P:DNA transposition"/>
    <property type="evidence" value="ECO:0007669"/>
    <property type="project" value="InterPro"/>
</dbReference>
<dbReference type="Proteomes" id="UP000012015">
    <property type="component" value="Unassembled WGS sequence"/>
</dbReference>
<dbReference type="GO" id="GO:0003677">
    <property type="term" value="F:DNA binding"/>
    <property type="evidence" value="ECO:0007669"/>
    <property type="project" value="InterPro"/>
</dbReference>
<dbReference type="Gene3D" id="1.10.10.60">
    <property type="entry name" value="Homeodomain-like"/>
    <property type="match status" value="1"/>
</dbReference>
<accession>M7MVJ0</accession>
<protein>
    <submittedName>
        <fullName evidence="2">Transposase</fullName>
    </submittedName>
</protein>
<dbReference type="eggNOG" id="COG2963">
    <property type="taxonomic scope" value="Bacteria"/>
</dbReference>
<dbReference type="InterPro" id="IPR002514">
    <property type="entry name" value="Transposase_8"/>
</dbReference>
<dbReference type="GO" id="GO:0004803">
    <property type="term" value="F:transposase activity"/>
    <property type="evidence" value="ECO:0007669"/>
    <property type="project" value="InterPro"/>
</dbReference>
<dbReference type="Pfam" id="PF01527">
    <property type="entry name" value="HTH_Tnp_1"/>
    <property type="match status" value="1"/>
</dbReference>
<feature type="coiled-coil region" evidence="1">
    <location>
        <begin position="60"/>
        <end position="87"/>
    </location>
</feature>
<keyword evidence="3" id="KW-1185">Reference proteome</keyword>